<dbReference type="SUPFAM" id="SSF161098">
    <property type="entry name" value="MetI-like"/>
    <property type="match status" value="1"/>
</dbReference>
<protein>
    <submittedName>
        <fullName evidence="9">ABC-type nitrate/sulfonate/bicarbonate transport system permease component</fullName>
    </submittedName>
</protein>
<feature type="domain" description="ABC transmembrane type-1" evidence="8">
    <location>
        <begin position="57"/>
        <end position="238"/>
    </location>
</feature>
<dbReference type="GO" id="GO:0055085">
    <property type="term" value="P:transmembrane transport"/>
    <property type="evidence" value="ECO:0007669"/>
    <property type="project" value="InterPro"/>
</dbReference>
<gene>
    <name evidence="9" type="ORF">SAMN05877842_10689</name>
</gene>
<evidence type="ECO:0000256" key="5">
    <source>
        <dbReference type="ARBA" id="ARBA00022989"/>
    </source>
</evidence>
<reference evidence="10" key="1">
    <citation type="submission" date="2017-08" db="EMBL/GenBank/DDBJ databases">
        <authorList>
            <person name="Varghese N."/>
            <person name="Submissions S."/>
        </authorList>
    </citation>
    <scope>NUCLEOTIDE SEQUENCE [LARGE SCALE GENOMIC DNA]</scope>
    <source>
        <strain evidence="10">JC23</strain>
    </source>
</reference>
<proteinExistence type="inferred from homology"/>
<dbReference type="PANTHER" id="PTHR30151:SF20">
    <property type="entry name" value="ABC TRANSPORTER PERMEASE PROTEIN HI_0355-RELATED"/>
    <property type="match status" value="1"/>
</dbReference>
<evidence type="ECO:0000256" key="2">
    <source>
        <dbReference type="ARBA" id="ARBA00022448"/>
    </source>
</evidence>
<dbReference type="CDD" id="cd06261">
    <property type="entry name" value="TM_PBP2"/>
    <property type="match status" value="1"/>
</dbReference>
<sequence length="252" mass="28227">MRTFWQRGGKSFLFLLFLFILWEVLVRLTETPKWLLPAPSDVLKEATVGFDTFSGHIFPTISLALIGLVIGSSVGLIIAIILYRLPKVNELFYPLLILSQNIPTIVLAPLLIIWFGFGMLPKLIVISLVCFFPIVVASMDGFRQTAPELKHYMQMVGASRRQIFWKLEFPHSLPSIFSGLKIAATYSVMGAVISEWLGAKAGVGVYMTLAQSSFRIDRVFLAIFFIMLLSVILFGVIRLIEKLLVKGRNEGA</sequence>
<feature type="transmembrane region" description="Helical" evidence="7">
    <location>
        <begin position="219"/>
        <end position="240"/>
    </location>
</feature>
<evidence type="ECO:0000256" key="6">
    <source>
        <dbReference type="ARBA" id="ARBA00023136"/>
    </source>
</evidence>
<dbReference type="PROSITE" id="PS50928">
    <property type="entry name" value="ABC_TM1"/>
    <property type="match status" value="1"/>
</dbReference>
<feature type="transmembrane region" description="Helical" evidence="7">
    <location>
        <begin position="95"/>
        <end position="117"/>
    </location>
</feature>
<keyword evidence="10" id="KW-1185">Reference proteome</keyword>
<evidence type="ECO:0000256" key="3">
    <source>
        <dbReference type="ARBA" id="ARBA00022475"/>
    </source>
</evidence>
<name>A0A285UHL2_9BACL</name>
<feature type="transmembrane region" description="Helical" evidence="7">
    <location>
        <begin position="123"/>
        <end position="142"/>
    </location>
</feature>
<dbReference type="RefSeq" id="WP_097149482.1">
    <property type="nucleotide sequence ID" value="NZ_OBQC01000006.1"/>
</dbReference>
<evidence type="ECO:0000313" key="10">
    <source>
        <dbReference type="Proteomes" id="UP000219252"/>
    </source>
</evidence>
<keyword evidence="2 7" id="KW-0813">Transport</keyword>
<evidence type="ECO:0000259" key="8">
    <source>
        <dbReference type="PROSITE" id="PS50928"/>
    </source>
</evidence>
<dbReference type="InterPro" id="IPR035906">
    <property type="entry name" value="MetI-like_sf"/>
</dbReference>
<dbReference type="GO" id="GO:0005886">
    <property type="term" value="C:plasma membrane"/>
    <property type="evidence" value="ECO:0007669"/>
    <property type="project" value="UniProtKB-SubCell"/>
</dbReference>
<dbReference type="Proteomes" id="UP000219252">
    <property type="component" value="Unassembled WGS sequence"/>
</dbReference>
<dbReference type="Pfam" id="PF00528">
    <property type="entry name" value="BPD_transp_1"/>
    <property type="match status" value="1"/>
</dbReference>
<dbReference type="EMBL" id="OBQC01000006">
    <property type="protein sequence ID" value="SOC39731.1"/>
    <property type="molecule type" value="Genomic_DNA"/>
</dbReference>
<organism evidence="9 10">
    <name type="scientific">Ureibacillus acetophenoni</name>
    <dbReference type="NCBI Taxonomy" id="614649"/>
    <lineage>
        <taxon>Bacteria</taxon>
        <taxon>Bacillati</taxon>
        <taxon>Bacillota</taxon>
        <taxon>Bacilli</taxon>
        <taxon>Bacillales</taxon>
        <taxon>Caryophanaceae</taxon>
        <taxon>Ureibacillus</taxon>
    </lineage>
</organism>
<accession>A0A285UHL2</accession>
<keyword evidence="3" id="KW-1003">Cell membrane</keyword>
<comment type="similarity">
    <text evidence="7">Belongs to the binding-protein-dependent transport system permease family.</text>
</comment>
<keyword evidence="5 7" id="KW-1133">Transmembrane helix</keyword>
<evidence type="ECO:0000256" key="4">
    <source>
        <dbReference type="ARBA" id="ARBA00022692"/>
    </source>
</evidence>
<evidence type="ECO:0000256" key="1">
    <source>
        <dbReference type="ARBA" id="ARBA00004651"/>
    </source>
</evidence>
<dbReference type="PANTHER" id="PTHR30151">
    <property type="entry name" value="ALKANE SULFONATE ABC TRANSPORTER-RELATED, MEMBRANE SUBUNIT"/>
    <property type="match status" value="1"/>
</dbReference>
<comment type="subcellular location">
    <subcellularLocation>
        <location evidence="1 7">Cell membrane</location>
        <topology evidence="1 7">Multi-pass membrane protein</topology>
    </subcellularLocation>
</comment>
<keyword evidence="6 7" id="KW-0472">Membrane</keyword>
<evidence type="ECO:0000313" key="9">
    <source>
        <dbReference type="EMBL" id="SOC39731.1"/>
    </source>
</evidence>
<evidence type="ECO:0000256" key="7">
    <source>
        <dbReference type="RuleBase" id="RU363032"/>
    </source>
</evidence>
<feature type="transmembrane region" description="Helical" evidence="7">
    <location>
        <begin position="12"/>
        <end position="29"/>
    </location>
</feature>
<dbReference type="Gene3D" id="1.10.3720.10">
    <property type="entry name" value="MetI-like"/>
    <property type="match status" value="1"/>
</dbReference>
<feature type="transmembrane region" description="Helical" evidence="7">
    <location>
        <begin position="176"/>
        <end position="199"/>
    </location>
</feature>
<dbReference type="InterPro" id="IPR000515">
    <property type="entry name" value="MetI-like"/>
</dbReference>
<feature type="transmembrane region" description="Helical" evidence="7">
    <location>
        <begin position="57"/>
        <end position="83"/>
    </location>
</feature>
<dbReference type="OrthoDB" id="9804353at2"/>
<keyword evidence="4 7" id="KW-0812">Transmembrane</keyword>
<dbReference type="AlphaFoldDB" id="A0A285UHL2"/>